<dbReference type="AlphaFoldDB" id="A0AAV5UIF2"/>
<protein>
    <recommendedName>
        <fullName evidence="4">G protein-coupled receptor</fullName>
    </recommendedName>
</protein>
<reference evidence="2" key="1">
    <citation type="submission" date="2023-10" db="EMBL/GenBank/DDBJ databases">
        <title>Genome assembly of Pristionchus species.</title>
        <authorList>
            <person name="Yoshida K."/>
            <person name="Sommer R.J."/>
        </authorList>
    </citation>
    <scope>NUCLEOTIDE SEQUENCE</scope>
    <source>
        <strain evidence="2">RS0144</strain>
    </source>
</reference>
<accession>A0AAV5UIF2</accession>
<organism evidence="2 3">
    <name type="scientific">Pristionchus entomophagus</name>
    <dbReference type="NCBI Taxonomy" id="358040"/>
    <lineage>
        <taxon>Eukaryota</taxon>
        <taxon>Metazoa</taxon>
        <taxon>Ecdysozoa</taxon>
        <taxon>Nematoda</taxon>
        <taxon>Chromadorea</taxon>
        <taxon>Rhabditida</taxon>
        <taxon>Rhabditina</taxon>
        <taxon>Diplogasteromorpha</taxon>
        <taxon>Diplogasteroidea</taxon>
        <taxon>Neodiplogasteridae</taxon>
        <taxon>Pristionchus</taxon>
    </lineage>
</organism>
<proteinExistence type="predicted"/>
<dbReference type="Pfam" id="PF10327">
    <property type="entry name" value="7TM_GPCR_Sri"/>
    <property type="match status" value="1"/>
</dbReference>
<evidence type="ECO:0000256" key="1">
    <source>
        <dbReference type="SAM" id="Phobius"/>
    </source>
</evidence>
<keyword evidence="1" id="KW-1133">Transmembrane helix</keyword>
<name>A0AAV5UIF2_9BILA</name>
<evidence type="ECO:0008006" key="4">
    <source>
        <dbReference type="Google" id="ProtNLM"/>
    </source>
</evidence>
<dbReference type="Proteomes" id="UP001432027">
    <property type="component" value="Unassembled WGS sequence"/>
</dbReference>
<feature type="transmembrane region" description="Helical" evidence="1">
    <location>
        <begin position="16"/>
        <end position="43"/>
    </location>
</feature>
<feature type="non-terminal residue" evidence="2">
    <location>
        <position position="1"/>
    </location>
</feature>
<dbReference type="EMBL" id="BTSX01000006">
    <property type="protein sequence ID" value="GMT06407.1"/>
    <property type="molecule type" value="Genomic_DNA"/>
</dbReference>
<evidence type="ECO:0000313" key="2">
    <source>
        <dbReference type="EMBL" id="GMT06407.1"/>
    </source>
</evidence>
<dbReference type="InterPro" id="IPR019429">
    <property type="entry name" value="7TM_GPCR_serpentine_rcpt_Sri"/>
</dbReference>
<evidence type="ECO:0000313" key="3">
    <source>
        <dbReference type="Proteomes" id="UP001432027"/>
    </source>
</evidence>
<keyword evidence="1" id="KW-0472">Membrane</keyword>
<keyword evidence="1" id="KW-0812">Transmembrane</keyword>
<comment type="caution">
    <text evidence="2">The sequence shown here is derived from an EMBL/GenBank/DDBJ whole genome shotgun (WGS) entry which is preliminary data.</text>
</comment>
<gene>
    <name evidence="2" type="ORF">PENTCL1PPCAC_28581</name>
</gene>
<keyword evidence="3" id="KW-1185">Reference proteome</keyword>
<sequence>YRDCRSEQKKLGIYRWYLAAIVFSGFLWDIHITIFLAPFPLLPYISFFGRRNTGLLSSPIRCVLAGVCSVFRLPMADYTLVSFSIQIIREKNLMNTRKR</sequence>
<feature type="transmembrane region" description="Helical" evidence="1">
    <location>
        <begin position="63"/>
        <end position="88"/>
    </location>
</feature>